<keyword evidence="4" id="KW-1185">Reference proteome</keyword>
<dbReference type="PANTHER" id="PTHR30188">
    <property type="entry name" value="ABC TRANSPORTER PERMEASE PROTEIN-RELATED"/>
    <property type="match status" value="1"/>
</dbReference>
<feature type="transmembrane region" description="Helical" evidence="2">
    <location>
        <begin position="351"/>
        <end position="371"/>
    </location>
</feature>
<dbReference type="EMBL" id="QFYQ01000001">
    <property type="protein sequence ID" value="RAK55783.1"/>
    <property type="molecule type" value="Genomic_DNA"/>
</dbReference>
<comment type="caution">
    <text evidence="3">The sequence shown here is derived from an EMBL/GenBank/DDBJ whole genome shotgun (WGS) entry which is preliminary data.</text>
</comment>
<dbReference type="PANTHER" id="PTHR30188:SF3">
    <property type="entry name" value="ABC TRANSPORTER PERMEASE"/>
    <property type="match status" value="1"/>
</dbReference>
<keyword evidence="2" id="KW-1133">Transmembrane helix</keyword>
<evidence type="ECO:0000256" key="2">
    <source>
        <dbReference type="RuleBase" id="RU362044"/>
    </source>
</evidence>
<dbReference type="Pfam" id="PF02405">
    <property type="entry name" value="MlaE"/>
    <property type="match status" value="1"/>
</dbReference>
<dbReference type="GO" id="GO:0005548">
    <property type="term" value="F:phospholipid transporter activity"/>
    <property type="evidence" value="ECO:0007669"/>
    <property type="project" value="TreeGrafter"/>
</dbReference>
<protein>
    <submittedName>
        <fullName evidence="3">ABC transporter permease</fullName>
    </submittedName>
</protein>
<reference evidence="4" key="1">
    <citation type="submission" date="2018-05" db="EMBL/GenBank/DDBJ databases">
        <authorList>
            <person name="Li X."/>
        </authorList>
    </citation>
    <scope>NUCLEOTIDE SEQUENCE [LARGE SCALE GENOMIC DNA]</scope>
    <source>
        <strain evidence="4">LX32</strain>
    </source>
</reference>
<keyword evidence="2" id="KW-0812">Transmembrane</keyword>
<evidence type="ECO:0000256" key="1">
    <source>
        <dbReference type="ARBA" id="ARBA00003787"/>
    </source>
</evidence>
<comment type="function">
    <text evidence="1">Could be part of an ABC transporter complex.</text>
</comment>
<dbReference type="AlphaFoldDB" id="A0A328ALH2"/>
<dbReference type="RefSeq" id="WP_111529531.1">
    <property type="nucleotide sequence ID" value="NZ_JBHRSG010000003.1"/>
</dbReference>
<accession>A0A328ALH2</accession>
<feature type="transmembrane region" description="Helical" evidence="2">
    <location>
        <begin position="204"/>
        <end position="224"/>
    </location>
</feature>
<name>A0A328ALH2_9CAUL</name>
<feature type="transmembrane region" description="Helical" evidence="2">
    <location>
        <begin position="169"/>
        <end position="192"/>
    </location>
</feature>
<dbReference type="InterPro" id="IPR003453">
    <property type="entry name" value="ABC_MlaE_roteobac"/>
</dbReference>
<keyword evidence="2" id="KW-1003">Cell membrane</keyword>
<keyword evidence="2" id="KW-0997">Cell inner membrane</keyword>
<evidence type="ECO:0000313" key="3">
    <source>
        <dbReference type="EMBL" id="RAK55783.1"/>
    </source>
</evidence>
<keyword evidence="2" id="KW-0472">Membrane</keyword>
<dbReference type="NCBIfam" id="TIGR00056">
    <property type="entry name" value="MlaE family lipid ABC transporter permease subunit"/>
    <property type="match status" value="1"/>
</dbReference>
<feature type="transmembrane region" description="Helical" evidence="2">
    <location>
        <begin position="312"/>
        <end position="331"/>
    </location>
</feature>
<dbReference type="OrthoDB" id="9805022at2"/>
<comment type="similarity">
    <text evidence="2">Belongs to the MlaE permease family.</text>
</comment>
<dbReference type="InterPro" id="IPR030802">
    <property type="entry name" value="Permease_MalE"/>
</dbReference>
<sequence>MESAAVYSIEPGTEGPSVRLTGDWTADAMGAAGAALRRELGRPRRVDFDLTGVGRLDTAGAFALIKAAGEAFDLSHVQARPETVRLMTLVAQAASRKAVVRPAPTGFHELTIRVGKGVVNVGAEAIDTMVFLGHLLVVLGRTAVNLVTRPKRVRWPALVGLMERAGLDAIPIVAVTSFFIGAVIALLGINQLRQFGAEVFTVELIGIAVLREFGIVITAVLLAGRSASSFAAELGSMKMNQEIDAMQVLGVDPFEALVFPRFGALLITIPLLTFVAVLAGLFGGLVVTWNVLGLGPAFFLQRIVDNVGPTHFWVGLSKAPVMAAVIAGIGCRQGLEVGVDVESLGRRVTAAVVHAIFAIIMIDAAFALMFMELDL</sequence>
<proteinExistence type="inferred from homology"/>
<dbReference type="GO" id="GO:0043190">
    <property type="term" value="C:ATP-binding cassette (ABC) transporter complex"/>
    <property type="evidence" value="ECO:0007669"/>
    <property type="project" value="InterPro"/>
</dbReference>
<feature type="transmembrane region" description="Helical" evidence="2">
    <location>
        <begin position="264"/>
        <end position="292"/>
    </location>
</feature>
<evidence type="ECO:0000313" key="4">
    <source>
        <dbReference type="Proteomes" id="UP000249254"/>
    </source>
</evidence>
<dbReference type="Proteomes" id="UP000249254">
    <property type="component" value="Unassembled WGS sequence"/>
</dbReference>
<gene>
    <name evidence="3" type="ORF">DJ017_15325</name>
</gene>
<organism evidence="3 4">
    <name type="scientific">Phenylobacterium soli</name>
    <dbReference type="NCBI Taxonomy" id="2170551"/>
    <lineage>
        <taxon>Bacteria</taxon>
        <taxon>Pseudomonadati</taxon>
        <taxon>Pseudomonadota</taxon>
        <taxon>Alphaproteobacteria</taxon>
        <taxon>Caulobacterales</taxon>
        <taxon>Caulobacteraceae</taxon>
        <taxon>Phenylobacterium</taxon>
    </lineage>
</organism>
<comment type="subcellular location">
    <subcellularLocation>
        <location evidence="2">Cell inner membrane</location>
        <topology evidence="2">Multi-pass membrane protein</topology>
    </subcellularLocation>
</comment>